<evidence type="ECO:0000256" key="7">
    <source>
        <dbReference type="ARBA" id="ARBA00023237"/>
    </source>
</evidence>
<name>A0A4U3L3V1_9BACT</name>
<comment type="similarity">
    <text evidence="8 9">Belongs to the TonB-dependent receptor family.</text>
</comment>
<dbReference type="GO" id="GO:0009279">
    <property type="term" value="C:cell outer membrane"/>
    <property type="evidence" value="ECO:0007669"/>
    <property type="project" value="UniProtKB-SubCell"/>
</dbReference>
<comment type="caution">
    <text evidence="13">The sequence shown here is derived from an EMBL/GenBank/DDBJ whole genome shotgun (WGS) entry which is preliminary data.</text>
</comment>
<evidence type="ECO:0000259" key="12">
    <source>
        <dbReference type="Pfam" id="PF07715"/>
    </source>
</evidence>
<feature type="domain" description="TonB-dependent receptor-like beta-barrel" evidence="11">
    <location>
        <begin position="478"/>
        <end position="966"/>
    </location>
</feature>
<dbReference type="InterPro" id="IPR012910">
    <property type="entry name" value="Plug_dom"/>
</dbReference>
<dbReference type="Pfam" id="PF13620">
    <property type="entry name" value="CarboxypepD_reg"/>
    <property type="match status" value="1"/>
</dbReference>
<dbReference type="OrthoDB" id="9768177at2"/>
<dbReference type="EMBL" id="SZQL01000008">
    <property type="protein sequence ID" value="TKK68217.1"/>
    <property type="molecule type" value="Genomic_DNA"/>
</dbReference>
<dbReference type="Gene3D" id="2.40.170.20">
    <property type="entry name" value="TonB-dependent receptor, beta-barrel domain"/>
    <property type="match status" value="1"/>
</dbReference>
<evidence type="ECO:0000256" key="1">
    <source>
        <dbReference type="ARBA" id="ARBA00004571"/>
    </source>
</evidence>
<dbReference type="Pfam" id="PF00593">
    <property type="entry name" value="TonB_dep_Rec_b-barrel"/>
    <property type="match status" value="1"/>
</dbReference>
<evidence type="ECO:0000256" key="9">
    <source>
        <dbReference type="RuleBase" id="RU003357"/>
    </source>
</evidence>
<evidence type="ECO:0000256" key="3">
    <source>
        <dbReference type="ARBA" id="ARBA00022452"/>
    </source>
</evidence>
<keyword evidence="6 8" id="KW-0472">Membrane</keyword>
<dbReference type="Gene3D" id="2.60.40.1120">
    <property type="entry name" value="Carboxypeptidase-like, regulatory domain"/>
    <property type="match status" value="1"/>
</dbReference>
<evidence type="ECO:0000256" key="4">
    <source>
        <dbReference type="ARBA" id="ARBA00022692"/>
    </source>
</evidence>
<dbReference type="InterPro" id="IPR023996">
    <property type="entry name" value="TonB-dep_OMP_SusC/RagA"/>
</dbReference>
<keyword evidence="5 9" id="KW-0798">TonB box</keyword>
<evidence type="ECO:0000256" key="6">
    <source>
        <dbReference type="ARBA" id="ARBA00023136"/>
    </source>
</evidence>
<dbReference type="NCBIfam" id="TIGR04056">
    <property type="entry name" value="OMP_RagA_SusC"/>
    <property type="match status" value="1"/>
</dbReference>
<feature type="domain" description="TonB-dependent receptor plug" evidence="12">
    <location>
        <begin position="136"/>
        <end position="243"/>
    </location>
</feature>
<organism evidence="13 14">
    <name type="scientific">Ilyomonas limi</name>
    <dbReference type="NCBI Taxonomy" id="2575867"/>
    <lineage>
        <taxon>Bacteria</taxon>
        <taxon>Pseudomonadati</taxon>
        <taxon>Bacteroidota</taxon>
        <taxon>Chitinophagia</taxon>
        <taxon>Chitinophagales</taxon>
        <taxon>Chitinophagaceae</taxon>
        <taxon>Ilyomonas</taxon>
    </lineage>
</organism>
<keyword evidence="3 8" id="KW-1134">Transmembrane beta strand</keyword>
<evidence type="ECO:0000256" key="5">
    <source>
        <dbReference type="ARBA" id="ARBA00023077"/>
    </source>
</evidence>
<dbReference type="InterPro" id="IPR023997">
    <property type="entry name" value="TonB-dep_OMP_SusC/RagA_CS"/>
</dbReference>
<feature type="signal peptide" evidence="10">
    <location>
        <begin position="1"/>
        <end position="29"/>
    </location>
</feature>
<dbReference type="Proteomes" id="UP000305848">
    <property type="component" value="Unassembled WGS sequence"/>
</dbReference>
<dbReference type="InterPro" id="IPR000531">
    <property type="entry name" value="Beta-barrel_TonB"/>
</dbReference>
<dbReference type="InterPro" id="IPR037066">
    <property type="entry name" value="Plug_dom_sf"/>
</dbReference>
<evidence type="ECO:0000256" key="8">
    <source>
        <dbReference type="PROSITE-ProRule" id="PRU01360"/>
    </source>
</evidence>
<keyword evidence="7 8" id="KW-0998">Cell outer membrane</keyword>
<dbReference type="SUPFAM" id="SSF49464">
    <property type="entry name" value="Carboxypeptidase regulatory domain-like"/>
    <property type="match status" value="1"/>
</dbReference>
<keyword evidence="2 8" id="KW-0813">Transport</keyword>
<dbReference type="InterPro" id="IPR036942">
    <property type="entry name" value="Beta-barrel_TonB_sf"/>
</dbReference>
<dbReference type="InterPro" id="IPR039426">
    <property type="entry name" value="TonB-dep_rcpt-like"/>
</dbReference>
<keyword evidence="4 8" id="KW-0812">Transmembrane</keyword>
<evidence type="ECO:0000256" key="2">
    <source>
        <dbReference type="ARBA" id="ARBA00022448"/>
    </source>
</evidence>
<accession>A0A4U3L3V1</accession>
<evidence type="ECO:0000313" key="13">
    <source>
        <dbReference type="EMBL" id="TKK68217.1"/>
    </source>
</evidence>
<evidence type="ECO:0000259" key="11">
    <source>
        <dbReference type="Pfam" id="PF00593"/>
    </source>
</evidence>
<dbReference type="Pfam" id="PF07715">
    <property type="entry name" value="Plug"/>
    <property type="match status" value="1"/>
</dbReference>
<proteinExistence type="inferred from homology"/>
<dbReference type="NCBIfam" id="TIGR04057">
    <property type="entry name" value="SusC_RagA_signa"/>
    <property type="match status" value="1"/>
</dbReference>
<evidence type="ECO:0000313" key="14">
    <source>
        <dbReference type="Proteomes" id="UP000305848"/>
    </source>
</evidence>
<feature type="chain" id="PRO_5020841035" evidence="10">
    <location>
        <begin position="30"/>
        <end position="1019"/>
    </location>
</feature>
<dbReference type="PROSITE" id="PS52016">
    <property type="entry name" value="TONB_DEPENDENT_REC_3"/>
    <property type="match status" value="1"/>
</dbReference>
<dbReference type="Gene3D" id="2.170.130.10">
    <property type="entry name" value="TonB-dependent receptor, plug domain"/>
    <property type="match status" value="1"/>
</dbReference>
<gene>
    <name evidence="13" type="ORF">FC093_11310</name>
</gene>
<protein>
    <submittedName>
        <fullName evidence="13">SusC/RagA family TonB-linked outer membrane protein</fullName>
    </submittedName>
</protein>
<comment type="subcellular location">
    <subcellularLocation>
        <location evidence="1 8">Cell outer membrane</location>
        <topology evidence="1 8">Multi-pass membrane protein</topology>
    </subcellularLocation>
</comment>
<sequence>MKKANTQVTQQLRWLQIVLLLLLQLPVLAQEGTATLTGTVLNEKGDPLPGVSVLAASASGGERFTTITNTQGVFTFQRLKVGSTYSITSSYVGYETNVVNTFTVKSGNNSLLVKMAANSNVLDQVVVIGYGTQKRETVTGAISTVTAKDFNSGLINDPLTLIAGKVAGLSLSNTNRADPNAGIDFSLRGPATITGNNAQPLVVIDGVPGGNLQTIAPNDIASIDILKDGSAASIYGSRATAGVIIITTKRGRPGTVKVNYSGYVTTSSIAKKYDVLNAAQYKAFGAQIGADIDDQGGNTDWFDAVTRTPVSHSHNVSVSGGNEKTNYYAAVNYRNIQGIDLRSNRDFVNATFRLNTKALNDKLDFGLTVVNSFSKRDFANYGAIAQSLNMNPTYPIYNENGTYFQNDVPFHLQWNPVANIYQNSFNTKERNFLGTANAAYHILPSLTASVTYSLIENATLSGSFSDVDEFFQIINGTNGQASRSENNETNNVLEATLGYDNTFGDHHLNVIAGYSYQDIFNEGFNAGNNSFISNATSYYNLGSGGALSALDPNFNRSGLAVGSYGNERTILAFFGRAIYDYKQKYLLNVSIRREGASVLGANQKWGNFPGVSAGWVLSRENFLANSAAIKFLKLRAGYGITGNQGALVPYQSLQTILPFFTGTQNGYIGTPDGGTWVLPYGPATNANPLLEWETKAEVNIGVDFGLFKDNWLSGSIDVYDRKIKHLIGNYSAQLPPYIIPNIYANAGTMSNKGIEVLLNAKLINTKKFNWNLTATAAYNKNKILSVSSNQFFGSAIDITRVAEGIAIQRLAPGQPVAVFYGPVFGGLTDEGKWQFLDKEGKTISQDDLGPDDYAYLGNSIPKYTYGLTNNFGLAGFDLSILLKGAAGFKAVNAKRIFHENATFYSRNNLFTSVLNTKLNDAPLFSSYYIENGAYLKAENVSLGYTLPIKRSTYIQNVHFYFTASNLFTITGFSGTDPELQVNYYPADPNSETDNGPGLESNYSYYPNTRNYTFGVDINF</sequence>
<dbReference type="AlphaFoldDB" id="A0A4U3L3V1"/>
<dbReference type="RefSeq" id="WP_137261897.1">
    <property type="nucleotide sequence ID" value="NZ_SZQL01000008.1"/>
</dbReference>
<keyword evidence="10" id="KW-0732">Signal</keyword>
<keyword evidence="14" id="KW-1185">Reference proteome</keyword>
<evidence type="ECO:0000256" key="10">
    <source>
        <dbReference type="SAM" id="SignalP"/>
    </source>
</evidence>
<dbReference type="SUPFAM" id="SSF56935">
    <property type="entry name" value="Porins"/>
    <property type="match status" value="1"/>
</dbReference>
<dbReference type="InterPro" id="IPR008969">
    <property type="entry name" value="CarboxyPept-like_regulatory"/>
</dbReference>
<reference evidence="13 14" key="1">
    <citation type="submission" date="2019-05" db="EMBL/GenBank/DDBJ databases">
        <title>Panacibacter sp. strain 17mud1-8 Genome sequencing and assembly.</title>
        <authorList>
            <person name="Chhetri G."/>
        </authorList>
    </citation>
    <scope>NUCLEOTIDE SEQUENCE [LARGE SCALE GENOMIC DNA]</scope>
    <source>
        <strain evidence="13 14">17mud1-8</strain>
    </source>
</reference>